<evidence type="ECO:0000256" key="4">
    <source>
        <dbReference type="SAM" id="SignalP"/>
    </source>
</evidence>
<evidence type="ECO:0000313" key="7">
    <source>
        <dbReference type="Proteomes" id="UP000004947"/>
    </source>
</evidence>
<name>A6DTN4_9BACT</name>
<dbReference type="EMBL" id="ABCK01000039">
    <property type="protein sequence ID" value="EDM25014.1"/>
    <property type="molecule type" value="Genomic_DNA"/>
</dbReference>
<dbReference type="InterPro" id="IPR017850">
    <property type="entry name" value="Alkaline_phosphatase_core_sf"/>
</dbReference>
<feature type="chain" id="PRO_5002694374" evidence="4">
    <location>
        <begin position="17"/>
        <end position="482"/>
    </location>
</feature>
<feature type="compositionally biased region" description="Basic residues" evidence="3">
    <location>
        <begin position="471"/>
        <end position="482"/>
    </location>
</feature>
<dbReference type="AlphaFoldDB" id="A6DTN4"/>
<dbReference type="RefSeq" id="WP_007281182.1">
    <property type="nucleotide sequence ID" value="NZ_ABCK01000039.1"/>
</dbReference>
<dbReference type="Pfam" id="PF00884">
    <property type="entry name" value="Sulfatase"/>
    <property type="match status" value="1"/>
</dbReference>
<dbReference type="Gene3D" id="3.30.1120.10">
    <property type="match status" value="1"/>
</dbReference>
<evidence type="ECO:0000313" key="6">
    <source>
        <dbReference type="EMBL" id="EDM25014.1"/>
    </source>
</evidence>
<dbReference type="CDD" id="cd16145">
    <property type="entry name" value="ARS_like"/>
    <property type="match status" value="1"/>
</dbReference>
<dbReference type="STRING" id="313628.LNTAR_03764"/>
<reference evidence="6 7" key="1">
    <citation type="journal article" date="2010" name="J. Bacteriol.">
        <title>Genome sequence of Lentisphaera araneosa HTCC2155T, the type species of the order Lentisphaerales in the phylum Lentisphaerae.</title>
        <authorList>
            <person name="Thrash J.C."/>
            <person name="Cho J.C."/>
            <person name="Vergin K.L."/>
            <person name="Morris R.M."/>
            <person name="Giovannoni S.J."/>
        </authorList>
    </citation>
    <scope>NUCLEOTIDE SEQUENCE [LARGE SCALE GENOMIC DNA]</scope>
    <source>
        <strain evidence="6 7">HTCC2155</strain>
    </source>
</reference>
<evidence type="ECO:0000256" key="1">
    <source>
        <dbReference type="ARBA" id="ARBA00008779"/>
    </source>
</evidence>
<sequence>MRFIIPLLLFALNLSAADKPNIIYILADDLGYGDLGCYGQKVIQTPHLDKMAANGMKFTQHYSGSTVCGPSRSCLLEGKHSGNTYVRGNGMLQMRQDPHDLIFPKALQKAGYHTAMIGKSGMGCNTDDAALPYQKGFDYFFGFTSHTQAHWFFPTHLWKNDGKVTKVEYPNNTLHEGDNYSSEVVMNEALDYVERQKDGPFFLHLAFQIPHASLRAKEEWKAKYRPILKEKLLPKKDKHPHYSYEREPKTTFAAMVSYMDHNVGLLNKKLEDLGLAENTLIMFASDNGAMQEGGHKRDSFDSNGVLRGGKRDMYEGGVRTPMIAYWPGKIKAGQTSDHISAFWDISPTVRELAGAKVQEDTDGISFVPTLLGKGSQTKHDYLYWEFFEQGGKRAIRMGKWKLILYKTNTDLNPKMELFDLEADISEQKDLSKQLPEKVSALLKLMDKAHTPAENPTFKFASERTPEELQRLKKSKKKKNNKK</sequence>
<comment type="caution">
    <text evidence="6">The sequence shown here is derived from an EMBL/GenBank/DDBJ whole genome shotgun (WGS) entry which is preliminary data.</text>
</comment>
<dbReference type="InterPro" id="IPR050738">
    <property type="entry name" value="Sulfatase"/>
</dbReference>
<accession>A6DTN4</accession>
<dbReference type="OrthoDB" id="9762324at2"/>
<evidence type="ECO:0000256" key="3">
    <source>
        <dbReference type="SAM" id="MobiDB-lite"/>
    </source>
</evidence>
<keyword evidence="4" id="KW-0732">Signal</keyword>
<organism evidence="6 7">
    <name type="scientific">Lentisphaera araneosa HTCC2155</name>
    <dbReference type="NCBI Taxonomy" id="313628"/>
    <lineage>
        <taxon>Bacteria</taxon>
        <taxon>Pseudomonadati</taxon>
        <taxon>Lentisphaerota</taxon>
        <taxon>Lentisphaeria</taxon>
        <taxon>Lentisphaerales</taxon>
        <taxon>Lentisphaeraceae</taxon>
        <taxon>Lentisphaera</taxon>
    </lineage>
</organism>
<feature type="domain" description="Sulfatase N-terminal" evidence="5">
    <location>
        <begin position="20"/>
        <end position="355"/>
    </location>
</feature>
<keyword evidence="7" id="KW-1185">Reference proteome</keyword>
<protein>
    <submittedName>
        <fullName evidence="6">N-acetylgalactosamine 6-sulfate sulfatase (GALNS)</fullName>
    </submittedName>
</protein>
<feature type="compositionally biased region" description="Basic and acidic residues" evidence="3">
    <location>
        <begin position="460"/>
        <end position="470"/>
    </location>
</feature>
<keyword evidence="2" id="KW-0378">Hydrolase</keyword>
<dbReference type="GO" id="GO:0004065">
    <property type="term" value="F:arylsulfatase activity"/>
    <property type="evidence" value="ECO:0007669"/>
    <property type="project" value="TreeGrafter"/>
</dbReference>
<dbReference type="SUPFAM" id="SSF53649">
    <property type="entry name" value="Alkaline phosphatase-like"/>
    <property type="match status" value="1"/>
</dbReference>
<dbReference type="Gene3D" id="3.40.720.10">
    <property type="entry name" value="Alkaline Phosphatase, subunit A"/>
    <property type="match status" value="1"/>
</dbReference>
<dbReference type="PANTHER" id="PTHR42693:SF53">
    <property type="entry name" value="ENDO-4-O-SULFATASE"/>
    <property type="match status" value="1"/>
</dbReference>
<gene>
    <name evidence="6" type="ORF">LNTAR_03764</name>
</gene>
<dbReference type="PANTHER" id="PTHR42693">
    <property type="entry name" value="ARYLSULFATASE FAMILY MEMBER"/>
    <property type="match status" value="1"/>
</dbReference>
<feature type="signal peptide" evidence="4">
    <location>
        <begin position="1"/>
        <end position="16"/>
    </location>
</feature>
<dbReference type="eggNOG" id="COG3119">
    <property type="taxonomic scope" value="Bacteria"/>
</dbReference>
<dbReference type="InterPro" id="IPR000917">
    <property type="entry name" value="Sulfatase_N"/>
</dbReference>
<feature type="region of interest" description="Disordered" evidence="3">
    <location>
        <begin position="453"/>
        <end position="482"/>
    </location>
</feature>
<evidence type="ECO:0000259" key="5">
    <source>
        <dbReference type="Pfam" id="PF00884"/>
    </source>
</evidence>
<proteinExistence type="inferred from homology"/>
<dbReference type="Proteomes" id="UP000004947">
    <property type="component" value="Unassembled WGS sequence"/>
</dbReference>
<evidence type="ECO:0000256" key="2">
    <source>
        <dbReference type="ARBA" id="ARBA00022801"/>
    </source>
</evidence>
<comment type="similarity">
    <text evidence="1">Belongs to the sulfatase family.</text>
</comment>